<feature type="binding site" evidence="8">
    <location>
        <position position="211"/>
    </location>
    <ligand>
        <name>substrate</name>
    </ligand>
</feature>
<feature type="binding site" evidence="8">
    <location>
        <position position="22"/>
    </location>
    <ligand>
        <name>substrate</name>
    </ligand>
</feature>
<feature type="active site" description="Proton donor" evidence="8">
    <location>
        <position position="95"/>
    </location>
</feature>
<dbReference type="Gene3D" id="3.10.310.10">
    <property type="entry name" value="Diaminopimelate Epimerase, Chain A, domain 1"/>
    <property type="match status" value="2"/>
</dbReference>
<evidence type="ECO:0000256" key="7">
    <source>
        <dbReference type="ARBA" id="ARBA00051712"/>
    </source>
</evidence>
<dbReference type="NCBIfam" id="TIGR00652">
    <property type="entry name" value="DapF"/>
    <property type="match status" value="1"/>
</dbReference>
<reference evidence="10" key="1">
    <citation type="journal article" date="2014" name="Int. J. Syst. Evol. Microbiol.">
        <title>Complete genome sequence of Corynebacterium casei LMG S-19264T (=DSM 44701T), isolated from a smear-ripened cheese.</title>
        <authorList>
            <consortium name="US DOE Joint Genome Institute (JGI-PGF)"/>
            <person name="Walter F."/>
            <person name="Albersmeier A."/>
            <person name="Kalinowski J."/>
            <person name="Ruckert C."/>
        </authorList>
    </citation>
    <scope>NUCLEOTIDE SEQUENCE</scope>
    <source>
        <strain evidence="10">CGMCC 1.12785</strain>
    </source>
</reference>
<feature type="binding site" evidence="8">
    <location>
        <position position="178"/>
    </location>
    <ligand>
        <name>substrate</name>
    </ligand>
</feature>
<evidence type="ECO:0000256" key="4">
    <source>
        <dbReference type="ARBA" id="ARBA00022605"/>
    </source>
</evidence>
<comment type="catalytic activity">
    <reaction evidence="7 8">
        <text>(2S,6S)-2,6-diaminopimelate = meso-2,6-diaminopimelate</text>
        <dbReference type="Rhea" id="RHEA:15393"/>
        <dbReference type="ChEBI" id="CHEBI:57609"/>
        <dbReference type="ChEBI" id="CHEBI:57791"/>
        <dbReference type="EC" id="5.1.1.7"/>
    </reaction>
</comment>
<dbReference type="InterPro" id="IPR018510">
    <property type="entry name" value="DAP_epimerase_AS"/>
</dbReference>
<dbReference type="PANTHER" id="PTHR31689:SF0">
    <property type="entry name" value="DIAMINOPIMELATE EPIMERASE"/>
    <property type="match status" value="1"/>
</dbReference>
<dbReference type="PANTHER" id="PTHR31689">
    <property type="entry name" value="DIAMINOPIMELATE EPIMERASE, CHLOROPLASTIC"/>
    <property type="match status" value="1"/>
</dbReference>
<comment type="subunit">
    <text evidence="8">Homodimer.</text>
</comment>
<evidence type="ECO:0000256" key="1">
    <source>
        <dbReference type="ARBA" id="ARBA00005196"/>
    </source>
</evidence>
<dbReference type="Pfam" id="PF01678">
    <property type="entry name" value="DAP_epimerase"/>
    <property type="match status" value="2"/>
</dbReference>
<dbReference type="GO" id="GO:0009089">
    <property type="term" value="P:lysine biosynthetic process via diaminopimelate"/>
    <property type="evidence" value="ECO:0007669"/>
    <property type="project" value="UniProtKB-UniRule"/>
</dbReference>
<dbReference type="GO" id="GO:0005829">
    <property type="term" value="C:cytosol"/>
    <property type="evidence" value="ECO:0007669"/>
    <property type="project" value="TreeGrafter"/>
</dbReference>
<accession>A0A8J2TXH2</accession>
<organism evidence="10 11">
    <name type="scientific">Sediminivirga luteola</name>
    <dbReference type="NCBI Taxonomy" id="1774748"/>
    <lineage>
        <taxon>Bacteria</taxon>
        <taxon>Bacillati</taxon>
        <taxon>Actinomycetota</taxon>
        <taxon>Actinomycetes</taxon>
        <taxon>Micrococcales</taxon>
        <taxon>Brevibacteriaceae</taxon>
        <taxon>Sediminivirga</taxon>
    </lineage>
</organism>
<feature type="site" description="Could be important to modulate the pK values of the two catalytic cysteine residues" evidence="8">
    <location>
        <position position="180"/>
    </location>
</feature>
<dbReference type="RefSeq" id="WP_188550139.1">
    <property type="nucleotide sequence ID" value="NZ_BMFY01000004.1"/>
</dbReference>
<reference evidence="10" key="2">
    <citation type="submission" date="2020-09" db="EMBL/GenBank/DDBJ databases">
        <authorList>
            <person name="Sun Q."/>
            <person name="Zhou Y."/>
        </authorList>
    </citation>
    <scope>NUCLEOTIDE SEQUENCE</scope>
    <source>
        <strain evidence="10">CGMCC 1.12785</strain>
    </source>
</reference>
<dbReference type="UniPathway" id="UPA00034">
    <property type="reaction ID" value="UER00025"/>
</dbReference>
<dbReference type="Proteomes" id="UP000616114">
    <property type="component" value="Unassembled WGS sequence"/>
</dbReference>
<evidence type="ECO:0000256" key="8">
    <source>
        <dbReference type="HAMAP-Rule" id="MF_00197"/>
    </source>
</evidence>
<feature type="binding site" evidence="8">
    <location>
        <position position="86"/>
    </location>
    <ligand>
        <name>substrate</name>
    </ligand>
</feature>
<dbReference type="InterPro" id="IPR001653">
    <property type="entry name" value="DAP_epimerase_DapF"/>
</dbReference>
<comment type="pathway">
    <text evidence="1 8">Amino-acid biosynthesis; L-lysine biosynthesis via DAP pathway; DL-2,6-diaminopimelate from LL-2,6-diaminopimelate: step 1/1.</text>
</comment>
<keyword evidence="8" id="KW-0963">Cytoplasm</keyword>
<sequence>MRSSALAPLSGHAFVKGHGTENDFLLLPDHGGELDLGAAAVEALADRQRGLGADGVIRVVRSAVSGIEGAQEQAEAGAEWFMDYRNADGSIAEMCGNGVRVFAHHLVTEGLVPDEGEILVATRDGVKAVTRLSDPFTASGEPWYEVDIGHWELPEQDALVEITGVQVPRPGLRISTGNPHVVVALANPRELIDADLHRAPSVSPAPAGGINVELIVIEGRPSRQPAPGSAGELSMRVHERGVGETRSCGTGACAAAIAARHWAGNGAPDIWRVNVPGGSLRITISPQSVRLAGPAALVAAGGIQLA</sequence>
<comment type="subcellular location">
    <subcellularLocation>
        <location evidence="8">Cytoplasm</location>
    </subcellularLocation>
</comment>
<dbReference type="AlphaFoldDB" id="A0A8J2TXH2"/>
<keyword evidence="4 8" id="KW-0028">Amino-acid biosynthesis</keyword>
<evidence type="ECO:0000256" key="6">
    <source>
        <dbReference type="ARBA" id="ARBA00023235"/>
    </source>
</evidence>
<comment type="function">
    <text evidence="8">Catalyzes the stereoinversion of LL-2,6-diaminopimelate (L,L-DAP) to meso-diaminopimelate (meso-DAP), a precursor of L-lysine and an essential component of the bacterial peptidoglycan.</text>
</comment>
<comment type="caution">
    <text evidence="10">The sequence shown here is derived from an EMBL/GenBank/DDBJ whole genome shotgun (WGS) entry which is preliminary data.</text>
</comment>
<evidence type="ECO:0000313" key="10">
    <source>
        <dbReference type="EMBL" id="GGA11795.1"/>
    </source>
</evidence>
<feature type="active site" description="Proton acceptor" evidence="8">
    <location>
        <position position="248"/>
    </location>
</feature>
<dbReference type="GO" id="GO:0008837">
    <property type="term" value="F:diaminopimelate epimerase activity"/>
    <property type="evidence" value="ECO:0007669"/>
    <property type="project" value="UniProtKB-UniRule"/>
</dbReference>
<name>A0A8J2TXH2_9MICO</name>
<gene>
    <name evidence="8 10" type="primary">dapF</name>
    <name evidence="10" type="ORF">GCM10011333_13370</name>
</gene>
<comment type="caution">
    <text evidence="8">Lacks conserved residue(s) required for the propagation of feature annotation.</text>
</comment>
<dbReference type="EMBL" id="BMFY01000004">
    <property type="protein sequence ID" value="GGA11795.1"/>
    <property type="molecule type" value="Genomic_DNA"/>
</dbReference>
<feature type="binding site" evidence="8">
    <location>
        <begin position="249"/>
        <end position="250"/>
    </location>
    <ligand>
        <name>substrate</name>
    </ligand>
</feature>
<keyword evidence="11" id="KW-1185">Reference proteome</keyword>
<evidence type="ECO:0000256" key="9">
    <source>
        <dbReference type="PROSITE-ProRule" id="PRU10125"/>
    </source>
</evidence>
<evidence type="ECO:0000256" key="3">
    <source>
        <dbReference type="ARBA" id="ARBA00013080"/>
    </source>
</evidence>
<feature type="active site" evidence="9">
    <location>
        <position position="95"/>
    </location>
</feature>
<dbReference type="PROSITE" id="PS01326">
    <property type="entry name" value="DAP_EPIMERASE"/>
    <property type="match status" value="1"/>
</dbReference>
<feature type="site" description="Could be important to modulate the pK values of the two catalytic cysteine residues" evidence="8">
    <location>
        <position position="239"/>
    </location>
</feature>
<protein>
    <recommendedName>
        <fullName evidence="3 8">Diaminopimelate epimerase</fullName>
        <shortName evidence="8">DAP epimerase</shortName>
        <ecNumber evidence="3 8">5.1.1.7</ecNumber>
    </recommendedName>
    <alternativeName>
        <fullName evidence="8">PLP-independent amino acid racemase</fullName>
    </alternativeName>
</protein>
<dbReference type="HAMAP" id="MF_00197">
    <property type="entry name" value="DAP_epimerase"/>
    <property type="match status" value="1"/>
</dbReference>
<dbReference type="EC" id="5.1.1.7" evidence="3 8"/>
<evidence type="ECO:0000256" key="2">
    <source>
        <dbReference type="ARBA" id="ARBA00010219"/>
    </source>
</evidence>
<evidence type="ECO:0000256" key="5">
    <source>
        <dbReference type="ARBA" id="ARBA00023154"/>
    </source>
</evidence>
<dbReference type="SUPFAM" id="SSF54506">
    <property type="entry name" value="Diaminopimelate epimerase-like"/>
    <property type="match status" value="2"/>
</dbReference>
<feature type="binding site" evidence="8">
    <location>
        <begin position="239"/>
        <end position="240"/>
    </location>
    <ligand>
        <name>substrate</name>
    </ligand>
</feature>
<keyword evidence="6 8" id="KW-0413">Isomerase</keyword>
<comment type="similarity">
    <text evidence="2 8">Belongs to the diaminopimelate epimerase family.</text>
</comment>
<feature type="binding site" evidence="8">
    <location>
        <begin position="96"/>
        <end position="97"/>
    </location>
    <ligand>
        <name>substrate</name>
    </ligand>
</feature>
<proteinExistence type="inferred from homology"/>
<keyword evidence="5 8" id="KW-0457">Lysine biosynthesis</keyword>
<evidence type="ECO:0000313" key="11">
    <source>
        <dbReference type="Proteomes" id="UP000616114"/>
    </source>
</evidence>